<dbReference type="Proteomes" id="UP000886335">
    <property type="component" value="Unassembled WGS sequence"/>
</dbReference>
<feature type="domain" description="ATP-cone" evidence="4">
    <location>
        <begin position="12"/>
        <end position="104"/>
    </location>
</feature>
<organism evidence="5">
    <name type="scientific">Prosthecochloris aestuarii</name>
    <dbReference type="NCBI Taxonomy" id="1102"/>
    <lineage>
        <taxon>Bacteria</taxon>
        <taxon>Pseudomonadati</taxon>
        <taxon>Chlorobiota</taxon>
        <taxon>Chlorobiia</taxon>
        <taxon>Chlorobiales</taxon>
        <taxon>Chlorobiaceae</taxon>
        <taxon>Prosthecochloris</taxon>
    </lineage>
</organism>
<dbReference type="InterPro" id="IPR005144">
    <property type="entry name" value="ATP-cone_dom"/>
</dbReference>
<dbReference type="Gene3D" id="3.20.70.20">
    <property type="match status" value="1"/>
</dbReference>
<dbReference type="NCBIfam" id="TIGR02487">
    <property type="entry name" value="NrdD"/>
    <property type="match status" value="1"/>
</dbReference>
<dbReference type="GO" id="GO:0004748">
    <property type="term" value="F:ribonucleoside-diphosphate reductase activity, thioredoxin disulfide as acceptor"/>
    <property type="evidence" value="ECO:0007669"/>
    <property type="project" value="TreeGrafter"/>
</dbReference>
<evidence type="ECO:0000259" key="4">
    <source>
        <dbReference type="PROSITE" id="PS51161"/>
    </source>
</evidence>
<keyword evidence="5" id="KW-0560">Oxidoreductase</keyword>
<dbReference type="GO" id="GO:0031250">
    <property type="term" value="C:anaerobic ribonucleoside-triphosphate reductase complex"/>
    <property type="evidence" value="ECO:0007669"/>
    <property type="project" value="TreeGrafter"/>
</dbReference>
<dbReference type="GO" id="GO:0009265">
    <property type="term" value="P:2'-deoxyribonucleotide biosynthetic process"/>
    <property type="evidence" value="ECO:0007669"/>
    <property type="project" value="TreeGrafter"/>
</dbReference>
<dbReference type="GO" id="GO:0006260">
    <property type="term" value="P:DNA replication"/>
    <property type="evidence" value="ECO:0007669"/>
    <property type="project" value="InterPro"/>
</dbReference>
<dbReference type="PANTHER" id="PTHR21075:SF0">
    <property type="entry name" value="ANAEROBIC RIBONUCLEOSIDE-TRIPHOSPHATE REDUCTASE"/>
    <property type="match status" value="1"/>
</dbReference>
<dbReference type="CDD" id="cd01675">
    <property type="entry name" value="RNR_III"/>
    <property type="match status" value="1"/>
</dbReference>
<evidence type="ECO:0000313" key="5">
    <source>
        <dbReference type="EMBL" id="HED30559.1"/>
    </source>
</evidence>
<reference evidence="5" key="1">
    <citation type="journal article" date="2020" name="mSystems">
        <title>Genome- and Community-Level Interaction Insights into Carbon Utilization and Element Cycling Functions of Hydrothermarchaeota in Hydrothermal Sediment.</title>
        <authorList>
            <person name="Zhou Z."/>
            <person name="Liu Y."/>
            <person name="Xu W."/>
            <person name="Pan J."/>
            <person name="Luo Z.H."/>
            <person name="Li M."/>
        </authorList>
    </citation>
    <scope>NUCLEOTIDE SEQUENCE [LARGE SCALE GENOMIC DNA]</scope>
    <source>
        <strain evidence="5">SpSt-1181</strain>
    </source>
</reference>
<dbReference type="GO" id="GO:0005524">
    <property type="term" value="F:ATP binding"/>
    <property type="evidence" value="ECO:0007669"/>
    <property type="project" value="UniProtKB-UniRule"/>
</dbReference>
<dbReference type="EMBL" id="DSBW01000057">
    <property type="protein sequence ID" value="HED30559.1"/>
    <property type="molecule type" value="Genomic_DNA"/>
</dbReference>
<dbReference type="NCBIfam" id="NF006126">
    <property type="entry name" value="PRK08270.1"/>
    <property type="match status" value="1"/>
</dbReference>
<comment type="caution">
    <text evidence="5">The sequence shown here is derived from an EMBL/GenBank/DDBJ whole genome shotgun (WGS) entry which is preliminary data.</text>
</comment>
<proteinExistence type="predicted"/>
<gene>
    <name evidence="5" type="ORF">ENN50_02470</name>
</gene>
<dbReference type="Pfam" id="PF13597">
    <property type="entry name" value="NRDD"/>
    <property type="match status" value="1"/>
</dbReference>
<dbReference type="EC" id="1.17.4.2" evidence="5"/>
<dbReference type="PANTHER" id="PTHR21075">
    <property type="entry name" value="ANAEROBIC RIBONUCLEOSIDE-TRIPHOSPHATE REDUCTASE"/>
    <property type="match status" value="1"/>
</dbReference>
<evidence type="ECO:0000256" key="1">
    <source>
        <dbReference type="ARBA" id="ARBA00022741"/>
    </source>
</evidence>
<dbReference type="PROSITE" id="PS51161">
    <property type="entry name" value="ATP_CONE"/>
    <property type="match status" value="1"/>
</dbReference>
<evidence type="ECO:0000256" key="3">
    <source>
        <dbReference type="PROSITE-ProRule" id="PRU00492"/>
    </source>
</evidence>
<dbReference type="InterPro" id="IPR012833">
    <property type="entry name" value="NrdD"/>
</dbReference>
<dbReference type="AlphaFoldDB" id="A0A831SRQ3"/>
<dbReference type="SUPFAM" id="SSF51998">
    <property type="entry name" value="PFL-like glycyl radical enzymes"/>
    <property type="match status" value="1"/>
</dbReference>
<keyword evidence="1 3" id="KW-0547">Nucleotide-binding</keyword>
<accession>A0A831SRQ3</accession>
<dbReference type="GO" id="GO:0008998">
    <property type="term" value="F:ribonucleoside-triphosphate reductase (thioredoxin) activity"/>
    <property type="evidence" value="ECO:0007669"/>
    <property type="project" value="UniProtKB-EC"/>
</dbReference>
<dbReference type="Pfam" id="PF03477">
    <property type="entry name" value="ATP-cone"/>
    <property type="match status" value="1"/>
</dbReference>
<protein>
    <submittedName>
        <fullName evidence="5">Ribonucleoside triphosphate reductase</fullName>
        <ecNumber evidence="5">1.17.4.2</ecNumber>
    </submittedName>
</protein>
<name>A0A831SRQ3_PROAE</name>
<evidence type="ECO:0000256" key="2">
    <source>
        <dbReference type="ARBA" id="ARBA00022840"/>
    </source>
</evidence>
<keyword evidence="2 3" id="KW-0067">ATP-binding</keyword>
<sequence length="716" mass="81222">MMNHSSLSLDGARIIKRDGTHSVFNPEKITFAIFRALRATGKPDRSRAVALSELVVGKLFQEAGNAAPAVETVQDLVERVLFDNGEFDALKAYIVYRQQHASLRNAKEMFSNIDLVDDYLQLKDWRVRENANLSYSLQGLNHHISGLISSQYWLDEIYPPEIAEAHRDGRMHIHDLGSLSVYCVGWDLEDLLMSGFRGVERQATSKPARHLRSALGQVVNFFYTMQGEAAGAQAFSGFDTLLAPFIRYDGLGEAEVRQCFQEFLFNMNVPTRVGFQTPFTNITMDLKVPENMRNRPVIIGGELQNEVYGDFQREMDMFNRAFASAMLEGDANGSVFSFPIPTYNITRDFDWDNPVYDGIWEMTARYGIPYFSNFVNSDMDPEDVRSMCCRLRLDNRELQRRGGGLFGSNPLTGSIGVVTVNLPQLGYLSASEEELMQRLDKVMELGRQSVEIKRKVIERLTEQGLYPYSRYYLRHLHERTGRYWDNHFSTIGLVGMNECCMNFLGSPLSEPEGHELSIRILDHMRSRLARFQEETGHIYNLEATPAEGTSYRLARLDRQRHPGIIVANEAASRDGAEPYYTNSTQLPVGCTDDLFEALGLQDDLQARYTGGTVFHAYLGEQGIDPRSASRIVQMVTSNFRLPYLTITPTFSICPHHGYLAGEHRTCPLCARQEEVTDCMVFSRIVGYLRPVEQWNAGKQAEFSDRKLFTLKEGVAS</sequence>